<proteinExistence type="predicted"/>
<sequence>SALDKYNKLAVSQNSRQPMLQYSEVMSYAALGKFKILKCSRHDILAKPWSNGTHREMANKYFKIIHAWEEITRLNVEIQRLQAWVDKEDSDVERMATELDSTDMLLAAELQLLFNCQCRINDVHRSHLACIYNLPGFTGSIPLQVNTMVTGSENEEECDLVLEGKQSARFEFCIEQIPQ</sequence>
<organism evidence="1 2">
    <name type="scientific">Suillus placidus</name>
    <dbReference type="NCBI Taxonomy" id="48579"/>
    <lineage>
        <taxon>Eukaryota</taxon>
        <taxon>Fungi</taxon>
        <taxon>Dikarya</taxon>
        <taxon>Basidiomycota</taxon>
        <taxon>Agaricomycotina</taxon>
        <taxon>Agaricomycetes</taxon>
        <taxon>Agaricomycetidae</taxon>
        <taxon>Boletales</taxon>
        <taxon>Suillineae</taxon>
        <taxon>Suillaceae</taxon>
        <taxon>Suillus</taxon>
    </lineage>
</organism>
<gene>
    <name evidence="1" type="ORF">EV702DRAFT_979077</name>
</gene>
<evidence type="ECO:0000313" key="1">
    <source>
        <dbReference type="EMBL" id="KAG1769048.1"/>
    </source>
</evidence>
<feature type="non-terminal residue" evidence="1">
    <location>
        <position position="1"/>
    </location>
</feature>
<keyword evidence="2" id="KW-1185">Reference proteome</keyword>
<comment type="caution">
    <text evidence="1">The sequence shown here is derived from an EMBL/GenBank/DDBJ whole genome shotgun (WGS) entry which is preliminary data.</text>
</comment>
<dbReference type="OrthoDB" id="2676448at2759"/>
<dbReference type="EMBL" id="JABBWD010000075">
    <property type="protein sequence ID" value="KAG1769048.1"/>
    <property type="molecule type" value="Genomic_DNA"/>
</dbReference>
<name>A0A9P7CYD8_9AGAM</name>
<dbReference type="Proteomes" id="UP000714275">
    <property type="component" value="Unassembled WGS sequence"/>
</dbReference>
<reference evidence="1" key="1">
    <citation type="journal article" date="2020" name="New Phytol.">
        <title>Comparative genomics reveals dynamic genome evolution in host specialist ectomycorrhizal fungi.</title>
        <authorList>
            <person name="Lofgren L.A."/>
            <person name="Nguyen N.H."/>
            <person name="Vilgalys R."/>
            <person name="Ruytinx J."/>
            <person name="Liao H.L."/>
            <person name="Branco S."/>
            <person name="Kuo A."/>
            <person name="LaButti K."/>
            <person name="Lipzen A."/>
            <person name="Andreopoulos W."/>
            <person name="Pangilinan J."/>
            <person name="Riley R."/>
            <person name="Hundley H."/>
            <person name="Na H."/>
            <person name="Barry K."/>
            <person name="Grigoriev I.V."/>
            <person name="Stajich J.E."/>
            <person name="Kennedy P.G."/>
        </authorList>
    </citation>
    <scope>NUCLEOTIDE SEQUENCE</scope>
    <source>
        <strain evidence="1">DOB743</strain>
    </source>
</reference>
<evidence type="ECO:0000313" key="2">
    <source>
        <dbReference type="Proteomes" id="UP000714275"/>
    </source>
</evidence>
<accession>A0A9P7CYD8</accession>
<dbReference type="AlphaFoldDB" id="A0A9P7CYD8"/>
<protein>
    <submittedName>
        <fullName evidence="1">Uncharacterized protein</fullName>
    </submittedName>
</protein>